<feature type="transmembrane region" description="Helical" evidence="1">
    <location>
        <begin position="16"/>
        <end position="40"/>
    </location>
</feature>
<evidence type="ECO:0000313" key="3">
    <source>
        <dbReference type="EMBL" id="SVD99777.1"/>
    </source>
</evidence>
<dbReference type="EMBL" id="UINC01187188">
    <property type="protein sequence ID" value="SVD99777.1"/>
    <property type="molecule type" value="Genomic_DNA"/>
</dbReference>
<dbReference type="AlphaFoldDB" id="A0A382ZW99"/>
<proteinExistence type="predicted"/>
<dbReference type="InterPro" id="IPR025857">
    <property type="entry name" value="MacB_PCD"/>
</dbReference>
<feature type="non-terminal residue" evidence="3">
    <location>
        <position position="122"/>
    </location>
</feature>
<keyword evidence="1" id="KW-0472">Membrane</keyword>
<gene>
    <name evidence="3" type="ORF">METZ01_LOCUS452631</name>
</gene>
<sequence>MIRLAWKNLIQDKMRLVVTMMGIIFAVALMMVQSGIYFGFTSNVSGRIDNCPADVWIMVEGAFNADTARPFPQEVAHRIESIPGIEWAEKLTRGFAFLRMADGGSSWAIVFGFDPDSGIGGP</sequence>
<evidence type="ECO:0000259" key="2">
    <source>
        <dbReference type="Pfam" id="PF12704"/>
    </source>
</evidence>
<protein>
    <recommendedName>
        <fullName evidence="2">MacB-like periplasmic core domain-containing protein</fullName>
    </recommendedName>
</protein>
<dbReference type="Pfam" id="PF12704">
    <property type="entry name" value="MacB_PCD"/>
    <property type="match status" value="1"/>
</dbReference>
<keyword evidence="1" id="KW-0812">Transmembrane</keyword>
<name>A0A382ZW99_9ZZZZ</name>
<keyword evidence="1" id="KW-1133">Transmembrane helix</keyword>
<reference evidence="3" key="1">
    <citation type="submission" date="2018-05" db="EMBL/GenBank/DDBJ databases">
        <authorList>
            <person name="Lanie J.A."/>
            <person name="Ng W.-L."/>
            <person name="Kazmierczak K.M."/>
            <person name="Andrzejewski T.M."/>
            <person name="Davidsen T.M."/>
            <person name="Wayne K.J."/>
            <person name="Tettelin H."/>
            <person name="Glass J.I."/>
            <person name="Rusch D."/>
            <person name="Podicherti R."/>
            <person name="Tsui H.-C.T."/>
            <person name="Winkler M.E."/>
        </authorList>
    </citation>
    <scope>NUCLEOTIDE SEQUENCE</scope>
</reference>
<evidence type="ECO:0000256" key="1">
    <source>
        <dbReference type="SAM" id="Phobius"/>
    </source>
</evidence>
<organism evidence="3">
    <name type="scientific">marine metagenome</name>
    <dbReference type="NCBI Taxonomy" id="408172"/>
    <lineage>
        <taxon>unclassified sequences</taxon>
        <taxon>metagenomes</taxon>
        <taxon>ecological metagenomes</taxon>
    </lineage>
</organism>
<accession>A0A382ZW99</accession>
<feature type="domain" description="MacB-like periplasmic core" evidence="2">
    <location>
        <begin position="17"/>
        <end position="116"/>
    </location>
</feature>